<dbReference type="Gene3D" id="3.30.40.10">
    <property type="entry name" value="Zinc/RING finger domain, C3HC4 (zinc finger)"/>
    <property type="match status" value="1"/>
</dbReference>
<feature type="compositionally biased region" description="Basic and acidic residues" evidence="5">
    <location>
        <begin position="925"/>
        <end position="942"/>
    </location>
</feature>
<feature type="region of interest" description="Disordered" evidence="5">
    <location>
        <begin position="880"/>
        <end position="942"/>
    </location>
</feature>
<dbReference type="PANTHER" id="PTHR45969">
    <property type="entry name" value="RING ZINC FINGER PROTEIN-RELATED"/>
    <property type="match status" value="1"/>
</dbReference>
<dbReference type="PANTHER" id="PTHR45969:SF69">
    <property type="entry name" value="FINGER DOMAIN PROTEIN, PUTATIVE (AFU_ORTHOLOGUE AFUA_3G12190)-RELATED"/>
    <property type="match status" value="1"/>
</dbReference>
<dbReference type="SMART" id="SM00184">
    <property type="entry name" value="RING"/>
    <property type="match status" value="1"/>
</dbReference>
<reference evidence="7" key="1">
    <citation type="submission" date="2023-10" db="EMBL/GenBank/DDBJ databases">
        <authorList>
            <person name="Chen Y."/>
            <person name="Shah S."/>
            <person name="Dougan E. K."/>
            <person name="Thang M."/>
            <person name="Chan C."/>
        </authorList>
    </citation>
    <scope>NUCLEOTIDE SEQUENCE [LARGE SCALE GENOMIC DNA]</scope>
</reference>
<keyword evidence="2 4" id="KW-0863">Zinc-finger</keyword>
<dbReference type="PROSITE" id="PS50089">
    <property type="entry name" value="ZF_RING_2"/>
    <property type="match status" value="1"/>
</dbReference>
<dbReference type="Proteomes" id="UP001189429">
    <property type="component" value="Unassembled WGS sequence"/>
</dbReference>
<evidence type="ECO:0000313" key="7">
    <source>
        <dbReference type="EMBL" id="CAK0862589.1"/>
    </source>
</evidence>
<name>A0ABN9URF2_9DINO</name>
<protein>
    <recommendedName>
        <fullName evidence="6">RING-type domain-containing protein</fullName>
    </recommendedName>
</protein>
<evidence type="ECO:0000256" key="3">
    <source>
        <dbReference type="ARBA" id="ARBA00022833"/>
    </source>
</evidence>
<organism evidence="7 8">
    <name type="scientific">Prorocentrum cordatum</name>
    <dbReference type="NCBI Taxonomy" id="2364126"/>
    <lineage>
        <taxon>Eukaryota</taxon>
        <taxon>Sar</taxon>
        <taxon>Alveolata</taxon>
        <taxon>Dinophyceae</taxon>
        <taxon>Prorocentrales</taxon>
        <taxon>Prorocentraceae</taxon>
        <taxon>Prorocentrum</taxon>
    </lineage>
</organism>
<feature type="compositionally biased region" description="Basic and acidic residues" evidence="5">
    <location>
        <begin position="764"/>
        <end position="779"/>
    </location>
</feature>
<dbReference type="EMBL" id="CAUYUJ010016172">
    <property type="protein sequence ID" value="CAK0862589.1"/>
    <property type="molecule type" value="Genomic_DNA"/>
</dbReference>
<gene>
    <name evidence="7" type="ORF">PCOR1329_LOCUS50963</name>
</gene>
<feature type="domain" description="RING-type" evidence="6">
    <location>
        <begin position="424"/>
        <end position="465"/>
    </location>
</feature>
<dbReference type="SUPFAM" id="SSF57850">
    <property type="entry name" value="RING/U-box"/>
    <property type="match status" value="1"/>
</dbReference>
<keyword evidence="3" id="KW-0862">Zinc</keyword>
<dbReference type="CDD" id="cd16448">
    <property type="entry name" value="RING-H2"/>
    <property type="match status" value="1"/>
</dbReference>
<evidence type="ECO:0000256" key="5">
    <source>
        <dbReference type="SAM" id="MobiDB-lite"/>
    </source>
</evidence>
<dbReference type="Pfam" id="PF13639">
    <property type="entry name" value="zf-RING_2"/>
    <property type="match status" value="1"/>
</dbReference>
<sequence>MSAVREVHRLEEQHWSEGWSVQLRGVPGHPELRGRRALTRGLEAAEGGHRRFVVEVESAAGAVCYSVPLEQLAWPFGDQVGGNGSAGGGSATPAVTAALEAARAFFRPGSQFRGTIAIPGMATSSGGEDAEASRRREYTLEVVEESVDELGGRSLMARHAAYEDVQTCHIAFEAVEAPGQPVRVKVVFADGETCCEGTIGPDQLEDDGCAFRGKVMQLVQGEEGFYERSTEVTHFFELFRITSCEVEAERARRIEQARRRRLDAVSAWAQEPRGERLGEEERSGLRGLPWGDIIHRDAVHRYEDVCARLRRQSALLDSLAFATREEKEQVLAGLRDAGVCRAAAHEATDAVMALIRNLVSLCVPLMLVDGRQVRELQVFVLKGRQRIARSYSQLDQSLRSAEARPPRDVLAGWLRPPGAGADPCSVCFLALEASAESVRLPCGHWFHLGCISQWLHARATCPNCRVALDAGCPDGMLYSPLGKFWTCLGSFPRRLYGLLPTLLAACLTFVSSKLARELAGLACMGEELGSARPRAFSAMEGDSDAGSSAAGEDEVEGSHELVAVDLDFAFVGECLSDAHASHASSRPVVLCGRGGSGRAAAAAHGSRSEVPAASGTRSHRAAQMRVHQGGGPLRAAAPRLARAARKSLPANTADTARLAVAFIGAACLPANNVVGSKYIAVEVQRAPDRSIASSTPDVTCRADDYEKGSLDRIDSIYAKSYPDDAPNGTAQAPGVSALAAQAVKLCDEEGPERCEAYEGESENAENHPEAVPHEDRGPAADRPLGPSGPLPGATALRGLRCAAALGRVRATAAAALAFSIERRARAMEPEWARFAFGGLLRALQGCCALDAPGRDGEMVVQPPDQLAARRGWPDTVGFAGGPPREPAAAAAVGGAGKADAAERGRGWPAAASFGSAPPNGAPAEVARRRADEPDQGADRHQADACPDAACAAACCRGAGGEFPDEVRGGLDECDVSGLRELMRQFVREAVFGRAVDVVVPGEGTESGCLRLTEDLRFLQLETRGVVHEIPVKSVSDVRSGELPGPCSTAVRPDELCSTILMKNGECVTFRFGGHAERDTFTKCAKTLTIASHL</sequence>
<proteinExistence type="predicted"/>
<dbReference type="InterPro" id="IPR001841">
    <property type="entry name" value="Znf_RING"/>
</dbReference>
<feature type="region of interest" description="Disordered" evidence="5">
    <location>
        <begin position="751"/>
        <end position="791"/>
    </location>
</feature>
<evidence type="ECO:0000313" key="8">
    <source>
        <dbReference type="Proteomes" id="UP001189429"/>
    </source>
</evidence>
<accession>A0ABN9URF2</accession>
<dbReference type="InterPro" id="IPR013083">
    <property type="entry name" value="Znf_RING/FYVE/PHD"/>
</dbReference>
<keyword evidence="8" id="KW-1185">Reference proteome</keyword>
<evidence type="ECO:0000256" key="1">
    <source>
        <dbReference type="ARBA" id="ARBA00022723"/>
    </source>
</evidence>
<keyword evidence="1" id="KW-0479">Metal-binding</keyword>
<comment type="caution">
    <text evidence="7">The sequence shown here is derived from an EMBL/GenBank/DDBJ whole genome shotgun (WGS) entry which is preliminary data.</text>
</comment>
<evidence type="ECO:0000256" key="4">
    <source>
        <dbReference type="PROSITE-ProRule" id="PRU00175"/>
    </source>
</evidence>
<evidence type="ECO:0000259" key="6">
    <source>
        <dbReference type="PROSITE" id="PS50089"/>
    </source>
</evidence>
<evidence type="ECO:0000256" key="2">
    <source>
        <dbReference type="ARBA" id="ARBA00022771"/>
    </source>
</evidence>